<reference evidence="2 3" key="1">
    <citation type="journal article" date="2015" name="Genome Biol. Evol.">
        <title>Phylogenomic analyses indicate that early fungi evolved digesting cell walls of algal ancestors of land plants.</title>
        <authorList>
            <person name="Chang Y."/>
            <person name="Wang S."/>
            <person name="Sekimoto S."/>
            <person name="Aerts A.L."/>
            <person name="Choi C."/>
            <person name="Clum A."/>
            <person name="LaButti K.M."/>
            <person name="Lindquist E.A."/>
            <person name="Yee Ngan C."/>
            <person name="Ohm R.A."/>
            <person name="Salamov A.A."/>
            <person name="Grigoriev I.V."/>
            <person name="Spatafora J.W."/>
            <person name="Berbee M.L."/>
        </authorList>
    </citation>
    <scope>NUCLEOTIDE SEQUENCE [LARGE SCALE GENOMIC DNA]</scope>
    <source>
        <strain evidence="2 3">JEL478</strain>
    </source>
</reference>
<name>A0A139AC17_GONPJ</name>
<feature type="region of interest" description="Disordered" evidence="1">
    <location>
        <begin position="78"/>
        <end position="102"/>
    </location>
</feature>
<dbReference type="EMBL" id="KQ965769">
    <property type="protein sequence ID" value="KXS14372.1"/>
    <property type="molecule type" value="Genomic_DNA"/>
</dbReference>
<dbReference type="AlphaFoldDB" id="A0A139AC17"/>
<sequence>MSRHRLLKSEIKSGAYDDDDEDFFEEDDDDDQYEREAQQAIRDVKAVLDFHASDNTIRETLETHDWDVDAAVNDLLDQQSSQQKQEPQPARTPFPAVTKGGKPSINFGLGGLRLGADAAATGQSLKEIAAAKGALGGSGSPAVSLPATGPGKNLGRTVPSTPQRLPNPDPAPTVSSSTYLDSALLLTSASPFALFLASPTSPTPPPHSLLHSVVVAPAAGLTELPEGIKVFDFTELSRDDVVEAARTGTRKTVAIGGGRFDDGGGVKRNCDLPGLLHFVVLQRPR</sequence>
<proteinExistence type="predicted"/>
<protein>
    <recommendedName>
        <fullName evidence="4">HBS1-like protein N-terminal domain-containing protein</fullName>
    </recommendedName>
</protein>
<feature type="compositionally biased region" description="Low complexity" evidence="1">
    <location>
        <begin position="78"/>
        <end position="89"/>
    </location>
</feature>
<evidence type="ECO:0008006" key="4">
    <source>
        <dbReference type="Google" id="ProtNLM"/>
    </source>
</evidence>
<evidence type="ECO:0000313" key="2">
    <source>
        <dbReference type="EMBL" id="KXS14372.1"/>
    </source>
</evidence>
<organism evidence="2 3">
    <name type="scientific">Gonapodya prolifera (strain JEL478)</name>
    <name type="common">Monoblepharis prolifera</name>
    <dbReference type="NCBI Taxonomy" id="1344416"/>
    <lineage>
        <taxon>Eukaryota</taxon>
        <taxon>Fungi</taxon>
        <taxon>Fungi incertae sedis</taxon>
        <taxon>Chytridiomycota</taxon>
        <taxon>Chytridiomycota incertae sedis</taxon>
        <taxon>Monoblepharidomycetes</taxon>
        <taxon>Monoblepharidales</taxon>
        <taxon>Gonapodyaceae</taxon>
        <taxon>Gonapodya</taxon>
    </lineage>
</organism>
<keyword evidence="3" id="KW-1185">Reference proteome</keyword>
<feature type="region of interest" description="Disordered" evidence="1">
    <location>
        <begin position="146"/>
        <end position="174"/>
    </location>
</feature>
<feature type="region of interest" description="Disordered" evidence="1">
    <location>
        <begin position="1"/>
        <end position="37"/>
    </location>
</feature>
<evidence type="ECO:0000256" key="1">
    <source>
        <dbReference type="SAM" id="MobiDB-lite"/>
    </source>
</evidence>
<dbReference type="CDD" id="cd14279">
    <property type="entry name" value="CUE"/>
    <property type="match status" value="1"/>
</dbReference>
<evidence type="ECO:0000313" key="3">
    <source>
        <dbReference type="Proteomes" id="UP000070544"/>
    </source>
</evidence>
<gene>
    <name evidence="2" type="ORF">M427DRAFT_340686</name>
</gene>
<dbReference type="Proteomes" id="UP000070544">
    <property type="component" value="Unassembled WGS sequence"/>
</dbReference>
<accession>A0A139AC17</accession>
<feature type="compositionally biased region" description="Acidic residues" evidence="1">
    <location>
        <begin position="16"/>
        <end position="33"/>
    </location>
</feature>